<comment type="caution">
    <text evidence="1">The sequence shown here is derived from an EMBL/GenBank/DDBJ whole genome shotgun (WGS) entry which is preliminary data.</text>
</comment>
<accession>A0ABP9VW45</accession>
<proteinExistence type="predicted"/>
<evidence type="ECO:0000313" key="2">
    <source>
        <dbReference type="Proteomes" id="UP001416858"/>
    </source>
</evidence>
<dbReference type="EMBL" id="BAABRO010000013">
    <property type="protein sequence ID" value="GAA5509372.1"/>
    <property type="molecule type" value="Genomic_DNA"/>
</dbReference>
<sequence length="82" mass="9282">MDYQQIKLMAVCGPLGHTSPEGDRISCKPIAEKFGLGIRFATRNFIHPPNKGEDTQGSTRLKNAHPEMRHDHFPVNHFPVFL</sequence>
<name>A0ABP9VW45_9BACT</name>
<gene>
    <name evidence="1" type="ORF">Rcae01_04871</name>
</gene>
<reference evidence="1 2" key="1">
    <citation type="submission" date="2024-02" db="EMBL/GenBank/DDBJ databases">
        <title>Rhodopirellula caenicola NBRC 110016.</title>
        <authorList>
            <person name="Ichikawa N."/>
            <person name="Katano-Makiyama Y."/>
            <person name="Hidaka K."/>
        </authorList>
    </citation>
    <scope>NUCLEOTIDE SEQUENCE [LARGE SCALE GENOMIC DNA]</scope>
    <source>
        <strain evidence="1 2">NBRC 110016</strain>
    </source>
</reference>
<organism evidence="1 2">
    <name type="scientific">Novipirellula caenicola</name>
    <dbReference type="NCBI Taxonomy" id="1536901"/>
    <lineage>
        <taxon>Bacteria</taxon>
        <taxon>Pseudomonadati</taxon>
        <taxon>Planctomycetota</taxon>
        <taxon>Planctomycetia</taxon>
        <taxon>Pirellulales</taxon>
        <taxon>Pirellulaceae</taxon>
        <taxon>Novipirellula</taxon>
    </lineage>
</organism>
<dbReference type="Proteomes" id="UP001416858">
    <property type="component" value="Unassembled WGS sequence"/>
</dbReference>
<keyword evidence="2" id="KW-1185">Reference proteome</keyword>
<evidence type="ECO:0000313" key="1">
    <source>
        <dbReference type="EMBL" id="GAA5509372.1"/>
    </source>
</evidence>
<protein>
    <submittedName>
        <fullName evidence="1">Uncharacterized protein</fullName>
    </submittedName>
</protein>
<dbReference type="RefSeq" id="WP_345686384.1">
    <property type="nucleotide sequence ID" value="NZ_BAABRO010000013.1"/>
</dbReference>